<dbReference type="EMBL" id="RKLR01000008">
    <property type="protein sequence ID" value="MBX0324771.1"/>
    <property type="molecule type" value="Genomic_DNA"/>
</dbReference>
<sequence>MIDPYRKNKINQSNCSDGMDIEATLLVHSNFFRSTESNRIKQTLSKHSDNHLKLNEQIFSVNEWKLQCNADMYGPMEQEADSEYFDEIYAFFVETSDIESIAQVLTVGTVNKEIIEKLSRQTAIEARSTRTKIRETLEQITDTYPNGLVTESGPYPGIFMLHTDSNLISSVDSVESFRSSIANLDVYGIDPYESLTVVDDRLIISNDWESNRESPLPTLSEMKNSLYPLTDSDDWVSWFQLTFRQLKILTQPLLIDHWLHSRSAAIRAIDDESHGFTVPETDETEEPADVRETEADLESLRDDWVQEYTTTTDDIAQMKQLLQDYVQGESTPPIEKSIPSDTDGYLTNWTTHLEDQITNLEGSLERIQTKLDMIAGVIRDRLQSTATRSNLSLQTSVERLTWFLLGLGLLQFIVSIRDTGLISFLIDYLMSTLDYIPMTELIVLLGAFLFVGYFFGHTK</sequence>
<keyword evidence="4" id="KW-1185">Reference proteome</keyword>
<accession>A0AAW4PU98</accession>
<feature type="transmembrane region" description="Helical" evidence="2">
    <location>
        <begin position="400"/>
        <end position="416"/>
    </location>
</feature>
<evidence type="ECO:0000256" key="1">
    <source>
        <dbReference type="SAM" id="MobiDB-lite"/>
    </source>
</evidence>
<proteinExistence type="predicted"/>
<dbReference type="RefSeq" id="WP_220619710.1">
    <property type="nucleotide sequence ID" value="NZ_RKLR01000008.1"/>
</dbReference>
<evidence type="ECO:0000313" key="4">
    <source>
        <dbReference type="Proteomes" id="UP001430377"/>
    </source>
</evidence>
<keyword evidence="2" id="KW-0472">Membrane</keyword>
<dbReference type="Proteomes" id="UP001430377">
    <property type="component" value="Unassembled WGS sequence"/>
</dbReference>
<protein>
    <submittedName>
        <fullName evidence="3">Uncharacterized protein</fullName>
    </submittedName>
</protein>
<feature type="transmembrane region" description="Helical" evidence="2">
    <location>
        <begin position="436"/>
        <end position="456"/>
    </location>
</feature>
<name>A0AAW4PU98_9EURY</name>
<keyword evidence="2" id="KW-1133">Transmembrane helix</keyword>
<feature type="region of interest" description="Disordered" evidence="1">
    <location>
        <begin position="276"/>
        <end position="296"/>
    </location>
</feature>
<organism evidence="3 4">
    <name type="scientific">Haloarcula rubra</name>
    <dbReference type="NCBI Taxonomy" id="2487747"/>
    <lineage>
        <taxon>Archaea</taxon>
        <taxon>Methanobacteriati</taxon>
        <taxon>Methanobacteriota</taxon>
        <taxon>Stenosarchaea group</taxon>
        <taxon>Halobacteria</taxon>
        <taxon>Halobacteriales</taxon>
        <taxon>Haloarculaceae</taxon>
        <taxon>Haloarcula</taxon>
    </lineage>
</organism>
<reference evidence="3 4" key="1">
    <citation type="submission" date="2021-06" db="EMBL/GenBank/DDBJ databases">
        <title>Halomicroarcula sp. a new haloarchaeum isolated from saline soil.</title>
        <authorList>
            <person name="Duran-Viseras A."/>
            <person name="Sanchez-Porro C."/>
            <person name="Ventosa A."/>
        </authorList>
    </citation>
    <scope>NUCLEOTIDE SEQUENCE [LARGE SCALE GENOMIC DNA]</scope>
    <source>
        <strain evidence="3 4">F13</strain>
    </source>
</reference>
<gene>
    <name evidence="3" type="ORF">EGH21_17230</name>
</gene>
<evidence type="ECO:0000256" key="2">
    <source>
        <dbReference type="SAM" id="Phobius"/>
    </source>
</evidence>
<evidence type="ECO:0000313" key="3">
    <source>
        <dbReference type="EMBL" id="MBX0324771.1"/>
    </source>
</evidence>
<dbReference type="AlphaFoldDB" id="A0AAW4PU98"/>
<keyword evidence="2" id="KW-0812">Transmembrane</keyword>
<comment type="caution">
    <text evidence="3">The sequence shown here is derived from an EMBL/GenBank/DDBJ whole genome shotgun (WGS) entry which is preliminary data.</text>
</comment>